<name>A0AAU7JQP8_9MICO</name>
<organism evidence="2">
    <name type="scientific">Pedococcus sp. KACC 23699</name>
    <dbReference type="NCBI Taxonomy" id="3149228"/>
    <lineage>
        <taxon>Bacteria</taxon>
        <taxon>Bacillati</taxon>
        <taxon>Actinomycetota</taxon>
        <taxon>Actinomycetes</taxon>
        <taxon>Micrococcales</taxon>
        <taxon>Intrasporangiaceae</taxon>
        <taxon>Pedococcus</taxon>
    </lineage>
</organism>
<dbReference type="RefSeq" id="WP_406830031.1">
    <property type="nucleotide sequence ID" value="NZ_CP157483.1"/>
</dbReference>
<sequence length="176" mass="18726">MRWQRVGASPQLLDPPPGALPVAHGDEGPSVRADRADRATVGPGPAAVWAPLCPPGTVAVPWTEAARVLAQLAPGTPVAIVADRPFLRRSVRRRCDRAGVLVERELVALPSGSRPLVIFDDHPQTVSAFWDTVAMVPPTRGWITALGSLALVLGARAPWRWTGALAPGRLVLGVRR</sequence>
<evidence type="ECO:0000313" key="2">
    <source>
        <dbReference type="EMBL" id="XBO42611.1"/>
    </source>
</evidence>
<accession>A0AAU7JQP8</accession>
<gene>
    <name evidence="2" type="ORF">ABEG17_13660</name>
</gene>
<reference evidence="2" key="1">
    <citation type="submission" date="2024-05" db="EMBL/GenBank/DDBJ databases">
        <authorList>
            <person name="Kim S."/>
            <person name="Heo J."/>
            <person name="Choi H."/>
            <person name="Choi Y."/>
            <person name="Kwon S.-W."/>
            <person name="Kim Y."/>
        </authorList>
    </citation>
    <scope>NUCLEOTIDE SEQUENCE</scope>
    <source>
        <strain evidence="2">KACC 23699</strain>
    </source>
</reference>
<proteinExistence type="predicted"/>
<feature type="compositionally biased region" description="Basic and acidic residues" evidence="1">
    <location>
        <begin position="24"/>
        <end position="38"/>
    </location>
</feature>
<protein>
    <submittedName>
        <fullName evidence="2">Uncharacterized protein</fullName>
    </submittedName>
</protein>
<dbReference type="AlphaFoldDB" id="A0AAU7JQP8"/>
<dbReference type="EMBL" id="CP157483">
    <property type="protein sequence ID" value="XBO42611.1"/>
    <property type="molecule type" value="Genomic_DNA"/>
</dbReference>
<evidence type="ECO:0000256" key="1">
    <source>
        <dbReference type="SAM" id="MobiDB-lite"/>
    </source>
</evidence>
<feature type="region of interest" description="Disordered" evidence="1">
    <location>
        <begin position="1"/>
        <end position="39"/>
    </location>
</feature>